<feature type="signal peptide" evidence="1">
    <location>
        <begin position="1"/>
        <end position="27"/>
    </location>
</feature>
<reference evidence="2 3" key="1">
    <citation type="submission" date="2021-04" db="EMBL/GenBank/DDBJ databases">
        <title>The genome sequence of Ideonella sp. 3Y2.</title>
        <authorList>
            <person name="Liu Y."/>
        </authorList>
    </citation>
    <scope>NUCLEOTIDE SEQUENCE [LARGE SCALE GENOMIC DNA]</scope>
    <source>
        <strain evidence="2 3">3Y2</strain>
    </source>
</reference>
<dbReference type="GO" id="GO:0009279">
    <property type="term" value="C:cell outer membrane"/>
    <property type="evidence" value="ECO:0007669"/>
    <property type="project" value="InterPro"/>
</dbReference>
<gene>
    <name evidence="2" type="ORF">KAK03_18745</name>
</gene>
<evidence type="ECO:0000313" key="3">
    <source>
        <dbReference type="Proteomes" id="UP000676246"/>
    </source>
</evidence>
<dbReference type="GO" id="GO:0006878">
    <property type="term" value="P:intracellular copper ion homeostasis"/>
    <property type="evidence" value="ECO:0007669"/>
    <property type="project" value="InterPro"/>
</dbReference>
<organism evidence="2 3">
    <name type="scientific">Ideonella alba</name>
    <dbReference type="NCBI Taxonomy" id="2824118"/>
    <lineage>
        <taxon>Bacteria</taxon>
        <taxon>Pseudomonadati</taxon>
        <taxon>Pseudomonadota</taxon>
        <taxon>Betaproteobacteria</taxon>
        <taxon>Burkholderiales</taxon>
        <taxon>Sphaerotilaceae</taxon>
        <taxon>Ideonella</taxon>
    </lineage>
</organism>
<evidence type="ECO:0000256" key="1">
    <source>
        <dbReference type="SAM" id="SignalP"/>
    </source>
</evidence>
<name>A0A941BFX3_9BURK</name>
<dbReference type="Pfam" id="PF05275">
    <property type="entry name" value="CopB"/>
    <property type="match status" value="1"/>
</dbReference>
<feature type="chain" id="PRO_5037750855" evidence="1">
    <location>
        <begin position="28"/>
        <end position="232"/>
    </location>
</feature>
<protein>
    <submittedName>
        <fullName evidence="2">Copper resistance protein B</fullName>
    </submittedName>
</protein>
<dbReference type="AlphaFoldDB" id="A0A941BFX3"/>
<comment type="caution">
    <text evidence="2">The sequence shown here is derived from an EMBL/GenBank/DDBJ whole genome shotgun (WGS) entry which is preliminary data.</text>
</comment>
<dbReference type="Proteomes" id="UP000676246">
    <property type="component" value="Unassembled WGS sequence"/>
</dbReference>
<dbReference type="GO" id="GO:0005507">
    <property type="term" value="F:copper ion binding"/>
    <property type="evidence" value="ECO:0007669"/>
    <property type="project" value="InterPro"/>
</dbReference>
<sequence length="232" mass="25839">MSKKMRAALRRAGGALLLSTMALGAQAMEDESIYSYTLVEAGAGKVRGQAGSVQSLAIDGWVGGDFNRLWYSLDAERRGGRTEAAELQLLYGRYIAPFWDAQVGLRRDERPAGRDYLTLGVRGLAPYAFDVDLKLFVRDDGKVFARTRFENEFLLTNRFIVTPSLGVEWSASDIDATVRRGAYQADLGVQARYEFNRRIAPYLGLSRTFYPRAQSGGEVAATQWRAGMRVLF</sequence>
<dbReference type="InterPro" id="IPR007939">
    <property type="entry name" value="Cu-R_B_prcur"/>
</dbReference>
<keyword evidence="3" id="KW-1185">Reference proteome</keyword>
<accession>A0A941BFX3</accession>
<dbReference type="EMBL" id="JAGQDD010000017">
    <property type="protein sequence ID" value="MBQ0932521.1"/>
    <property type="molecule type" value="Genomic_DNA"/>
</dbReference>
<dbReference type="RefSeq" id="WP_210856163.1">
    <property type="nucleotide sequence ID" value="NZ_JAGQDD010000017.1"/>
</dbReference>
<keyword evidence="1" id="KW-0732">Signal</keyword>
<proteinExistence type="predicted"/>
<evidence type="ECO:0000313" key="2">
    <source>
        <dbReference type="EMBL" id="MBQ0932521.1"/>
    </source>
</evidence>